<dbReference type="InterPro" id="IPR030456">
    <property type="entry name" value="TF_fork_head_CS_2"/>
</dbReference>
<comment type="subcellular location">
    <subcellularLocation>
        <location evidence="2">Nucleus</location>
    </subcellularLocation>
</comment>
<dbReference type="Gene3D" id="1.10.10.10">
    <property type="entry name" value="Winged helix-like DNA-binding domain superfamily/Winged helix DNA-binding domain"/>
    <property type="match status" value="1"/>
</dbReference>
<dbReference type="PRINTS" id="PR00053">
    <property type="entry name" value="FORKHEAD"/>
</dbReference>
<feature type="compositionally biased region" description="Polar residues" evidence="3">
    <location>
        <begin position="1369"/>
        <end position="1382"/>
    </location>
</feature>
<keyword evidence="7" id="KW-1185">Reference proteome</keyword>
<feature type="compositionally biased region" description="Acidic residues" evidence="3">
    <location>
        <begin position="469"/>
        <end position="479"/>
    </location>
</feature>
<feature type="compositionally biased region" description="Polar residues" evidence="3">
    <location>
        <begin position="87"/>
        <end position="105"/>
    </location>
</feature>
<feature type="compositionally biased region" description="Low complexity" evidence="3">
    <location>
        <begin position="1302"/>
        <end position="1320"/>
    </location>
</feature>
<dbReference type="CDD" id="cd00059">
    <property type="entry name" value="FH_FOX"/>
    <property type="match status" value="1"/>
</dbReference>
<feature type="compositionally biased region" description="Low complexity" evidence="3">
    <location>
        <begin position="780"/>
        <end position="796"/>
    </location>
</feature>
<organism evidence="6 7">
    <name type="scientific">Sphaerosporella brunnea</name>
    <dbReference type="NCBI Taxonomy" id="1250544"/>
    <lineage>
        <taxon>Eukaryota</taxon>
        <taxon>Fungi</taxon>
        <taxon>Dikarya</taxon>
        <taxon>Ascomycota</taxon>
        <taxon>Pezizomycotina</taxon>
        <taxon>Pezizomycetes</taxon>
        <taxon>Pezizales</taxon>
        <taxon>Pyronemataceae</taxon>
        <taxon>Sphaerosporella</taxon>
    </lineage>
</organism>
<feature type="domain" description="Fork-head" evidence="5">
    <location>
        <begin position="907"/>
        <end position="981"/>
    </location>
</feature>
<dbReference type="SUPFAM" id="SSF46785">
    <property type="entry name" value="Winged helix' DNA-binding domain"/>
    <property type="match status" value="1"/>
</dbReference>
<keyword evidence="1 2" id="KW-0238">DNA-binding</keyword>
<dbReference type="OrthoDB" id="5402974at2759"/>
<feature type="compositionally biased region" description="Low complexity" evidence="3">
    <location>
        <begin position="1267"/>
        <end position="1291"/>
    </location>
</feature>
<feature type="region of interest" description="Disordered" evidence="3">
    <location>
        <begin position="463"/>
        <end position="678"/>
    </location>
</feature>
<dbReference type="SMART" id="SM00339">
    <property type="entry name" value="FH"/>
    <property type="match status" value="1"/>
</dbReference>
<dbReference type="InterPro" id="IPR036388">
    <property type="entry name" value="WH-like_DNA-bd_sf"/>
</dbReference>
<sequence length="1408" mass="153762">MENRSPGGDAAAAVPDTVSGPSQLPPPEQMEIESVAKETELPVLPPVADVEPVATDIAPVQEVQQDDVEMSGMVDTTPSSGEEPKESNSNPTAAINPNYATSQEAVGSEMPPIQITSQEPQTPPQTTSQPLNSPTLTPPPRPPIRNTTPPPPSANANVAEFATPPQPTNRDLRDIILAAATQSQGMFMQGSVPPSPIVEPGALHELGDIGTPGRRRSSAVGGIAGLEELRNREAAESEQSRFDQLIQATKFNGENEPTPVVDAFLRLDFEDGNVYYIRNRSVVFGRAEGTATGYYSQVGPDGSTIIETGPRGFGRSTSSGLMSMKREKKKRRKKKDELMGKTKSTTSDSATPAPSRRGSAFAQSPRLRDPFGLADMDEEVDEPVIHLPLSSASIDGAPVPLRKNISRRHARLYYNTLKRRFELEIIGKNGAFVNEEYVQAGTTIVVEERGMKVQIGGISFTVITPDIPPEQESEVEEEEPAPHPPKFTGGKGKMSFAFHDENGDEVNYSDDEDMEEAELDSEREDSVEHESGQESDDEDEEQDEGGSGEDADEEDDQEDYSEEDEIDASSPESTRPARPRPMKSIVDIKRREEELQRDRERIKELQRQLKEKEREKAEAEAEALRQQRALQREQEREKERETKRAQEKEREKKRERELAREREKEKVKEDKRNKKAIEKAAEIARQKELRKKEKELLRAAREREKERQRRAQLEAKRQEKLHVPQPGSAGPTVPPKEAKLILPTISSNSTPKNSQSPAPVARPQPTLLLSQPSSTDKTPLDAQQLSPPPQQQTLPQIEPTMGFSQQDHHYPDQYQQPPEIHHVQHPQTLAMPQMYGTTAPSIDPALYQTSAPHMMTPMMHDHNLMAPYHQPVMEKQRKEKPPPKPRKLRTPSPEINEADLPPESLIKPNISYVVMIHEAIMNSADKVLSLPQIYKAIEAKYPYYKFKVTTQGWQSSVRHNLGQHKAFYKVDRAGKGWLWGIVDGVSIEKEKKGSSSKQAMPGHEMHGQAMHPHNGQMMGHMGQIQPGFQQQVYQGANGMQMVQPSMMPHQQVQQVPPPPSYMPTKQLVQPNATVPQNPRVMEAPIPMPPVVNAEAQEQKPDIKNVIVVLNKIIAQRQSQPTSDPTAQKTLEQLKGFLATVVSGKTTPAVIETVQNIMNNLKVSGSTAPKPPQIAASPTPASQLASPAPPLAASSPPNPVSAPGAEPAVSESTPTPSAPGSIGAKVPSQTAPAINLSNLGAHIKTMTPEEKAKWTKKLLEIKQQKAAAASGKARQAPSLVDPAPASSSVSVPGGNALHPTTGAKAPHPTTAGKAPAPAGKHSATAEKVPTGLGAGKRPAGKMPLKTPLAEAIRNMPQEVVKQAIAKVKANQATKRPLDSSSIGDGSVTEVSVEAGERPTKRVDVGAGKE</sequence>
<feature type="DNA-binding region" description="Fork-head" evidence="2">
    <location>
        <begin position="907"/>
        <end position="981"/>
    </location>
</feature>
<dbReference type="GO" id="GO:0006357">
    <property type="term" value="P:regulation of transcription by RNA polymerase II"/>
    <property type="evidence" value="ECO:0007669"/>
    <property type="project" value="UniProtKB-ARBA"/>
</dbReference>
<dbReference type="EMBL" id="VXIS01000014">
    <property type="protein sequence ID" value="KAA8913505.1"/>
    <property type="molecule type" value="Genomic_DNA"/>
</dbReference>
<feature type="compositionally biased region" description="Acidic residues" evidence="3">
    <location>
        <begin position="533"/>
        <end position="567"/>
    </location>
</feature>
<feature type="domain" description="FHA" evidence="4">
    <location>
        <begin position="403"/>
        <end position="438"/>
    </location>
</feature>
<feature type="compositionally biased region" description="Pro residues" evidence="3">
    <location>
        <begin position="136"/>
        <end position="153"/>
    </location>
</feature>
<evidence type="ECO:0000256" key="2">
    <source>
        <dbReference type="PROSITE-ProRule" id="PRU00089"/>
    </source>
</evidence>
<feature type="region of interest" description="Disordered" evidence="3">
    <location>
        <begin position="1267"/>
        <end position="1341"/>
    </location>
</feature>
<feature type="region of interest" description="Disordered" evidence="3">
    <location>
        <begin position="1367"/>
        <end position="1408"/>
    </location>
</feature>
<feature type="compositionally biased region" description="Acidic residues" evidence="3">
    <location>
        <begin position="502"/>
        <end position="523"/>
    </location>
</feature>
<feature type="region of interest" description="Disordered" evidence="3">
    <location>
        <begin position="302"/>
        <end position="364"/>
    </location>
</feature>
<proteinExistence type="predicted"/>
<evidence type="ECO:0000256" key="1">
    <source>
        <dbReference type="ARBA" id="ARBA00023125"/>
    </source>
</evidence>
<comment type="caution">
    <text evidence="6">The sequence shown here is derived from an EMBL/GenBank/DDBJ whole genome shotgun (WGS) entry which is preliminary data.</text>
</comment>
<dbReference type="GO" id="GO:0043565">
    <property type="term" value="F:sequence-specific DNA binding"/>
    <property type="evidence" value="ECO:0007669"/>
    <property type="project" value="InterPro"/>
</dbReference>
<dbReference type="SUPFAM" id="SSF49879">
    <property type="entry name" value="SMAD/FHA domain"/>
    <property type="match status" value="1"/>
</dbReference>
<evidence type="ECO:0000313" key="7">
    <source>
        <dbReference type="Proteomes" id="UP000326924"/>
    </source>
</evidence>
<evidence type="ECO:0000259" key="4">
    <source>
        <dbReference type="PROSITE" id="PS50006"/>
    </source>
</evidence>
<dbReference type="PANTHER" id="PTHR48125">
    <property type="entry name" value="LP07818P1"/>
    <property type="match status" value="1"/>
</dbReference>
<feature type="compositionally biased region" description="Polar residues" evidence="3">
    <location>
        <begin position="767"/>
        <end position="777"/>
    </location>
</feature>
<dbReference type="PROSITE" id="PS50039">
    <property type="entry name" value="FORK_HEAD_3"/>
    <property type="match status" value="1"/>
</dbReference>
<dbReference type="InterPro" id="IPR001766">
    <property type="entry name" value="Fork_head_dom"/>
</dbReference>
<feature type="compositionally biased region" description="Basic and acidic residues" evidence="3">
    <location>
        <begin position="586"/>
        <end position="678"/>
    </location>
</feature>
<dbReference type="PANTHER" id="PTHR48125:SF10">
    <property type="entry name" value="OS12G0136300 PROTEIN"/>
    <property type="match status" value="1"/>
</dbReference>
<feature type="region of interest" description="Disordered" evidence="3">
    <location>
        <begin position="1"/>
        <end position="169"/>
    </location>
</feature>
<feature type="region of interest" description="Disordered" evidence="3">
    <location>
        <begin position="873"/>
        <end position="901"/>
    </location>
</feature>
<dbReference type="Gene3D" id="2.60.200.20">
    <property type="match status" value="1"/>
</dbReference>
<dbReference type="InterPro" id="IPR000253">
    <property type="entry name" value="FHA_dom"/>
</dbReference>
<dbReference type="GO" id="GO:0005634">
    <property type="term" value="C:nucleus"/>
    <property type="evidence" value="ECO:0007669"/>
    <property type="project" value="UniProtKB-SubCell"/>
</dbReference>
<name>A0A5J5F8X3_9PEZI</name>
<feature type="compositionally biased region" description="Basic and acidic residues" evidence="3">
    <location>
        <begin position="1393"/>
        <end position="1408"/>
    </location>
</feature>
<protein>
    <recommendedName>
        <fullName evidence="8">Fork-head domain-containing protein</fullName>
    </recommendedName>
</protein>
<evidence type="ECO:0000259" key="5">
    <source>
        <dbReference type="PROSITE" id="PS50039"/>
    </source>
</evidence>
<feature type="compositionally biased region" description="Low complexity" evidence="3">
    <location>
        <begin position="341"/>
        <end position="355"/>
    </location>
</feature>
<dbReference type="PROSITE" id="PS00658">
    <property type="entry name" value="FORK_HEAD_2"/>
    <property type="match status" value="1"/>
</dbReference>
<evidence type="ECO:0000256" key="3">
    <source>
        <dbReference type="SAM" id="MobiDB-lite"/>
    </source>
</evidence>
<feature type="region of interest" description="Disordered" evidence="3">
    <location>
        <begin position="699"/>
        <end position="796"/>
    </location>
</feature>
<dbReference type="Pfam" id="PF00250">
    <property type="entry name" value="Forkhead"/>
    <property type="match status" value="1"/>
</dbReference>
<dbReference type="PROSITE" id="PS50006">
    <property type="entry name" value="FHA_DOMAIN"/>
    <property type="match status" value="1"/>
</dbReference>
<feature type="region of interest" description="Disordered" evidence="3">
    <location>
        <begin position="1163"/>
        <end position="1227"/>
    </location>
</feature>
<feature type="compositionally biased region" description="Basic and acidic residues" evidence="3">
    <location>
        <begin position="699"/>
        <end position="722"/>
    </location>
</feature>
<feature type="compositionally biased region" description="Basic and acidic residues" evidence="3">
    <location>
        <begin position="873"/>
        <end position="882"/>
    </location>
</feature>
<accession>A0A5J5F8X3</accession>
<dbReference type="InterPro" id="IPR036390">
    <property type="entry name" value="WH_DNA-bd_sf"/>
</dbReference>
<gene>
    <name evidence="6" type="ORF">FN846DRAFT_916149</name>
</gene>
<dbReference type="Proteomes" id="UP000326924">
    <property type="component" value="Unassembled WGS sequence"/>
</dbReference>
<feature type="compositionally biased region" description="Low complexity" evidence="3">
    <location>
        <begin position="111"/>
        <end position="135"/>
    </location>
</feature>
<dbReference type="GO" id="GO:0003700">
    <property type="term" value="F:DNA-binding transcription factor activity"/>
    <property type="evidence" value="ECO:0007669"/>
    <property type="project" value="InterPro"/>
</dbReference>
<reference evidence="6 7" key="1">
    <citation type="submission" date="2019-09" db="EMBL/GenBank/DDBJ databases">
        <title>Draft genome of the ectomycorrhizal ascomycete Sphaerosporella brunnea.</title>
        <authorList>
            <consortium name="DOE Joint Genome Institute"/>
            <person name="Benucci G.M."/>
            <person name="Marozzi G."/>
            <person name="Antonielli L."/>
            <person name="Sanchez S."/>
            <person name="Marco P."/>
            <person name="Wang X."/>
            <person name="Falini L.B."/>
            <person name="Barry K."/>
            <person name="Haridas S."/>
            <person name="Lipzen A."/>
            <person name="Labutti K."/>
            <person name="Grigoriev I.V."/>
            <person name="Murat C."/>
            <person name="Martin F."/>
            <person name="Albertini E."/>
            <person name="Donnini D."/>
            <person name="Bonito G."/>
        </authorList>
    </citation>
    <scope>NUCLEOTIDE SEQUENCE [LARGE SCALE GENOMIC DNA]</scope>
    <source>
        <strain evidence="6 7">Sb_GMNB300</strain>
    </source>
</reference>
<keyword evidence="2" id="KW-0539">Nucleus</keyword>
<feature type="compositionally biased region" description="Low complexity" evidence="3">
    <location>
        <begin position="1174"/>
        <end position="1204"/>
    </location>
</feature>
<dbReference type="InParanoid" id="A0A5J5F8X3"/>
<dbReference type="InterPro" id="IPR008984">
    <property type="entry name" value="SMAD_FHA_dom_sf"/>
</dbReference>
<feature type="compositionally biased region" description="Polar residues" evidence="3">
    <location>
        <begin position="744"/>
        <end position="757"/>
    </location>
</feature>
<evidence type="ECO:0000313" key="6">
    <source>
        <dbReference type="EMBL" id="KAA8913505.1"/>
    </source>
</evidence>
<dbReference type="Pfam" id="PF00498">
    <property type="entry name" value="FHA"/>
    <property type="match status" value="1"/>
</dbReference>
<evidence type="ECO:0008006" key="8">
    <source>
        <dbReference type="Google" id="ProtNLM"/>
    </source>
</evidence>